<gene>
    <name evidence="1" type="ORF">CGI_10009343</name>
</gene>
<dbReference type="InParanoid" id="K1PZS8"/>
<dbReference type="EMBL" id="JH816867">
    <property type="protein sequence ID" value="EKC29747.1"/>
    <property type="molecule type" value="Genomic_DNA"/>
</dbReference>
<protein>
    <submittedName>
        <fullName evidence="1">Uncharacterized protein</fullName>
    </submittedName>
</protein>
<sequence>MLETPDERRRRLYGPSRNLRVQEIRERLSKSCVLKDGEYNLTANKLSDGIFDSSYSRDFLGASLDPSSLQAQHGQPKTLQDPGIINWPDMAPRYMVSRKMADSEYKSSYIPDIRDNPVAPLYPRVNTAIMKLPLDPEKFWRQRGTNIKLGSDAPHEHQRVYGVGREGAPDGFIREKGDMGREVSKKMKDMSKFSHVFRTGDYNGIVGSFQTTVNDEFGPRTLPPAEHAARAIKASQ</sequence>
<evidence type="ECO:0000313" key="1">
    <source>
        <dbReference type="EMBL" id="EKC29747.1"/>
    </source>
</evidence>
<reference evidence="1" key="1">
    <citation type="journal article" date="2012" name="Nature">
        <title>The oyster genome reveals stress adaptation and complexity of shell formation.</title>
        <authorList>
            <person name="Zhang G."/>
            <person name="Fang X."/>
            <person name="Guo X."/>
            <person name="Li L."/>
            <person name="Luo R."/>
            <person name="Xu F."/>
            <person name="Yang P."/>
            <person name="Zhang L."/>
            <person name="Wang X."/>
            <person name="Qi H."/>
            <person name="Xiong Z."/>
            <person name="Que H."/>
            <person name="Xie Y."/>
            <person name="Holland P.W."/>
            <person name="Paps J."/>
            <person name="Zhu Y."/>
            <person name="Wu F."/>
            <person name="Chen Y."/>
            <person name="Wang J."/>
            <person name="Peng C."/>
            <person name="Meng J."/>
            <person name="Yang L."/>
            <person name="Liu J."/>
            <person name="Wen B."/>
            <person name="Zhang N."/>
            <person name="Huang Z."/>
            <person name="Zhu Q."/>
            <person name="Feng Y."/>
            <person name="Mount A."/>
            <person name="Hedgecock D."/>
            <person name="Xu Z."/>
            <person name="Liu Y."/>
            <person name="Domazet-Loso T."/>
            <person name="Du Y."/>
            <person name="Sun X."/>
            <person name="Zhang S."/>
            <person name="Liu B."/>
            <person name="Cheng P."/>
            <person name="Jiang X."/>
            <person name="Li J."/>
            <person name="Fan D."/>
            <person name="Wang W."/>
            <person name="Fu W."/>
            <person name="Wang T."/>
            <person name="Wang B."/>
            <person name="Zhang J."/>
            <person name="Peng Z."/>
            <person name="Li Y."/>
            <person name="Li N."/>
            <person name="Wang J."/>
            <person name="Chen M."/>
            <person name="He Y."/>
            <person name="Tan F."/>
            <person name="Song X."/>
            <person name="Zheng Q."/>
            <person name="Huang R."/>
            <person name="Yang H."/>
            <person name="Du X."/>
            <person name="Chen L."/>
            <person name="Yang M."/>
            <person name="Gaffney P.M."/>
            <person name="Wang S."/>
            <person name="Luo L."/>
            <person name="She Z."/>
            <person name="Ming Y."/>
            <person name="Huang W."/>
            <person name="Zhang S."/>
            <person name="Huang B."/>
            <person name="Zhang Y."/>
            <person name="Qu T."/>
            <person name="Ni P."/>
            <person name="Miao G."/>
            <person name="Wang J."/>
            <person name="Wang Q."/>
            <person name="Steinberg C.E."/>
            <person name="Wang H."/>
            <person name="Li N."/>
            <person name="Qian L."/>
            <person name="Zhang G."/>
            <person name="Li Y."/>
            <person name="Yang H."/>
            <person name="Liu X."/>
            <person name="Wang J."/>
            <person name="Yin Y."/>
            <person name="Wang J."/>
        </authorList>
    </citation>
    <scope>NUCLEOTIDE SEQUENCE [LARGE SCALE GENOMIC DNA]</scope>
    <source>
        <strain evidence="1">05x7-T-G4-1.051#20</strain>
    </source>
</reference>
<dbReference type="AlphaFoldDB" id="K1PZS8"/>
<dbReference type="HOGENOM" id="CLU_1176421_0_0_1"/>
<name>K1PZS8_MAGGI</name>
<organism evidence="1">
    <name type="scientific">Magallana gigas</name>
    <name type="common">Pacific oyster</name>
    <name type="synonym">Crassostrea gigas</name>
    <dbReference type="NCBI Taxonomy" id="29159"/>
    <lineage>
        <taxon>Eukaryota</taxon>
        <taxon>Metazoa</taxon>
        <taxon>Spiralia</taxon>
        <taxon>Lophotrochozoa</taxon>
        <taxon>Mollusca</taxon>
        <taxon>Bivalvia</taxon>
        <taxon>Autobranchia</taxon>
        <taxon>Pteriomorphia</taxon>
        <taxon>Ostreida</taxon>
        <taxon>Ostreoidea</taxon>
        <taxon>Ostreidae</taxon>
        <taxon>Magallana</taxon>
    </lineage>
</organism>
<accession>K1PZS8</accession>
<proteinExistence type="predicted"/>